<dbReference type="InterPro" id="IPR008603">
    <property type="entry name" value="DCTN4"/>
</dbReference>
<dbReference type="GO" id="GO:0001725">
    <property type="term" value="C:stress fiber"/>
    <property type="evidence" value="ECO:0007669"/>
    <property type="project" value="UniProtKB-SubCell"/>
</dbReference>
<gene>
    <name evidence="14" type="ORF">GcM1_247226</name>
</gene>
<evidence type="ECO:0000256" key="6">
    <source>
        <dbReference type="ARBA" id="ARBA00022553"/>
    </source>
</evidence>
<evidence type="ECO:0000256" key="1">
    <source>
        <dbReference type="ARBA" id="ARBA00004300"/>
    </source>
</evidence>
<keyword evidence="10" id="KW-0206">Cytoskeleton</keyword>
<dbReference type="Pfam" id="PF05502">
    <property type="entry name" value="Dynactin_p62"/>
    <property type="match status" value="1"/>
</dbReference>
<keyword evidence="4" id="KW-0963">Cytoplasm</keyword>
<protein>
    <recommendedName>
        <fullName evidence="12">Dynactin subunit 4</fullName>
    </recommendedName>
</protein>
<keyword evidence="7" id="KW-0832">Ubl conjugation</keyword>
<evidence type="ECO:0000256" key="12">
    <source>
        <dbReference type="ARBA" id="ARBA00034864"/>
    </source>
</evidence>
<keyword evidence="9" id="KW-0175">Coiled coil</keyword>
<comment type="subunit">
    <text evidence="13">Subunit of dynactin, a multiprotein complex part of a tripartite complex with dynein and a adapter, such as BICDL1, BICD2 or HOOK3. The dynactin complex is built around ACTR1A/ACTB filament and consists of an actin-related filament composed of a shoulder domain, a pointed end and a barbed end. Its length is defined by its flexible shoulder domain. The soulder is composed of 2 DCTN1 subunits, 4 DCTN2 and 2 DCTN3. The 4 DCNT2 (via N-terminus) bind the ACTR1A filament and act as molecular rulers to determine the length. The pointed end is important for binding dynein-dynactin cargo adapters. Consists of 4 subunits: ACTR10, DCNT4, DCTN5 and DCTN6. The barbed end is composed of a CAPZA1:CAPZB heterodimers, which binds ACTR1A/ACTB filament and dynactin and stabilizes dynactin. Interacts with ATP7B, but not ATP7A, in a copper-dependent manner. Interacts with ANK2; this interaction is required for localization at costameres. Interacts with N4BP2L1.</text>
</comment>
<evidence type="ECO:0000256" key="8">
    <source>
        <dbReference type="ARBA" id="ARBA00022990"/>
    </source>
</evidence>
<sequence>MTSARKQPQIHDINLLPYTYLQCPCSDVSLPRFTQHAENTSSDCTSDVEIEQTFDPRAARSNYCLYPIEHLLYCEDCRQIRCPRCSLDEIVTWFCPNCLFEVPSSTVKSEGNRCTRSCFQCPICIAPLSVTSLEPPSENQGVENATSHGPFILNCAYCMWTTKEIGIYFEKQNGIYTQLSKIKNEGLTNSSAKDRYDDIQKRQRSLASATTFLNEDEPNPVKQSDLHETLDAETHFSKLKSFYRSQLAESTPVGPFGLTNDFDYSSPGTLSRIMGLYSGAKFGGDKSRTKANIMREACEVLEGLQIFQHTQSADKDVINNLRSQGWHNTTSYSQRKDPTNSNKRFISELRPIAYLLRTKRSKRCRTCRQILSRPDAKVHNTRFRIRMIASNYIPSISIRPLQSSSSSPLLIPMKPAQFLLTCKNPLFDKIRVTLATPSETSGKQFSKTTILCPQFEVGANLDVWDEALQGESDNKNGVSEKRRTTIEANEGHQQAEAGKVWERGRNWVSVVLEVLPSSNKSNKEVAGRSRDSWIEDDDICDIPVFVRVEWETDPAHDVSINLGSSNKAGGAKEARELAYWCVLGVGRTGRG</sequence>
<name>A0A420IE20_9PEZI</name>
<evidence type="ECO:0000313" key="14">
    <source>
        <dbReference type="EMBL" id="RKF72771.1"/>
    </source>
</evidence>
<evidence type="ECO:0000256" key="5">
    <source>
        <dbReference type="ARBA" id="ARBA00022499"/>
    </source>
</evidence>
<accession>A0A420IE20</accession>
<evidence type="ECO:0000256" key="7">
    <source>
        <dbReference type="ARBA" id="ARBA00022843"/>
    </source>
</evidence>
<keyword evidence="8" id="KW-0007">Acetylation</keyword>
<evidence type="ECO:0000256" key="13">
    <source>
        <dbReference type="ARBA" id="ARBA00093507"/>
    </source>
</evidence>
<dbReference type="PANTHER" id="PTHR13034:SF2">
    <property type="entry name" value="DYNACTIN SUBUNIT 4"/>
    <property type="match status" value="1"/>
</dbReference>
<evidence type="ECO:0000256" key="4">
    <source>
        <dbReference type="ARBA" id="ARBA00022490"/>
    </source>
</evidence>
<evidence type="ECO:0000256" key="9">
    <source>
        <dbReference type="ARBA" id="ARBA00023054"/>
    </source>
</evidence>
<dbReference type="EMBL" id="MCBS01024700">
    <property type="protein sequence ID" value="RKF72771.1"/>
    <property type="molecule type" value="Genomic_DNA"/>
</dbReference>
<comment type="caution">
    <text evidence="14">The sequence shown here is derived from an EMBL/GenBank/DDBJ whole genome shotgun (WGS) entry which is preliminary data.</text>
</comment>
<evidence type="ECO:0000256" key="11">
    <source>
        <dbReference type="ARBA" id="ARBA00034776"/>
    </source>
</evidence>
<dbReference type="Proteomes" id="UP000285326">
    <property type="component" value="Unassembled WGS sequence"/>
</dbReference>
<comment type="subcellular location">
    <subcellularLocation>
        <location evidence="1">Cytoplasm</location>
        <location evidence="1">Cytoskeleton</location>
        <location evidence="1">Microtubule organizing center</location>
        <location evidence="1">Centrosome</location>
    </subcellularLocation>
    <subcellularLocation>
        <location evidence="2">Cytoplasm</location>
        <location evidence="2">Cytoskeleton</location>
        <location evidence="2">Stress fiber</location>
    </subcellularLocation>
    <subcellularLocation>
        <location evidence="3">Cytoplasm</location>
        <location evidence="3">Myofibril</location>
    </subcellularLocation>
</comment>
<reference evidence="14 15" key="1">
    <citation type="journal article" date="2018" name="BMC Genomics">
        <title>Comparative genome analyses reveal sequence features reflecting distinct modes of host-adaptation between dicot and monocot powdery mildew.</title>
        <authorList>
            <person name="Wu Y."/>
            <person name="Ma X."/>
            <person name="Pan Z."/>
            <person name="Kale S.D."/>
            <person name="Song Y."/>
            <person name="King H."/>
            <person name="Zhang Q."/>
            <person name="Presley C."/>
            <person name="Deng X."/>
            <person name="Wei C.I."/>
            <person name="Xiao S."/>
        </authorList>
    </citation>
    <scope>NUCLEOTIDE SEQUENCE [LARGE SCALE GENOMIC DNA]</scope>
    <source>
        <strain evidence="14">UMSG1</strain>
    </source>
</reference>
<evidence type="ECO:0000256" key="10">
    <source>
        <dbReference type="ARBA" id="ARBA00023212"/>
    </source>
</evidence>
<keyword evidence="6" id="KW-0597">Phosphoprotein</keyword>
<comment type="similarity">
    <text evidence="11">Belongs to the dynactin subunit 4 family.</text>
</comment>
<dbReference type="AlphaFoldDB" id="A0A420IE20"/>
<keyword evidence="5" id="KW-1017">Isopeptide bond</keyword>
<dbReference type="PANTHER" id="PTHR13034">
    <property type="entry name" value="DYNACTIN P62 SUBUNIT"/>
    <property type="match status" value="1"/>
</dbReference>
<evidence type="ECO:0000256" key="3">
    <source>
        <dbReference type="ARBA" id="ARBA00004657"/>
    </source>
</evidence>
<proteinExistence type="inferred from homology"/>
<evidence type="ECO:0000313" key="15">
    <source>
        <dbReference type="Proteomes" id="UP000285326"/>
    </source>
</evidence>
<organism evidence="14 15">
    <name type="scientific">Golovinomyces cichoracearum</name>
    <dbReference type="NCBI Taxonomy" id="62708"/>
    <lineage>
        <taxon>Eukaryota</taxon>
        <taxon>Fungi</taxon>
        <taxon>Dikarya</taxon>
        <taxon>Ascomycota</taxon>
        <taxon>Pezizomycotina</taxon>
        <taxon>Leotiomycetes</taxon>
        <taxon>Erysiphales</taxon>
        <taxon>Erysiphaceae</taxon>
        <taxon>Golovinomyces</taxon>
    </lineage>
</organism>
<dbReference type="GO" id="GO:0005869">
    <property type="term" value="C:dynactin complex"/>
    <property type="evidence" value="ECO:0007669"/>
    <property type="project" value="InterPro"/>
</dbReference>
<evidence type="ECO:0000256" key="2">
    <source>
        <dbReference type="ARBA" id="ARBA00004529"/>
    </source>
</evidence>